<gene>
    <name evidence="2" type="ORF">ZYGR_0Z00390</name>
</gene>
<dbReference type="SUPFAM" id="SSF48371">
    <property type="entry name" value="ARM repeat"/>
    <property type="match status" value="1"/>
</dbReference>
<feature type="compositionally biased region" description="Acidic residues" evidence="1">
    <location>
        <begin position="317"/>
        <end position="330"/>
    </location>
</feature>
<dbReference type="AlphaFoldDB" id="A0A1Q3A4G7"/>
<evidence type="ECO:0000313" key="3">
    <source>
        <dbReference type="Proteomes" id="UP000187013"/>
    </source>
</evidence>
<dbReference type="eggNOG" id="ENOG502S2GH">
    <property type="taxonomic scope" value="Eukaryota"/>
</dbReference>
<evidence type="ECO:0000313" key="2">
    <source>
        <dbReference type="EMBL" id="GAV50616.1"/>
    </source>
</evidence>
<evidence type="ECO:0008006" key="4">
    <source>
        <dbReference type="Google" id="ProtNLM"/>
    </source>
</evidence>
<dbReference type="InterPro" id="IPR011989">
    <property type="entry name" value="ARM-like"/>
</dbReference>
<comment type="caution">
    <text evidence="2">The sequence shown here is derived from an EMBL/GenBank/DDBJ whole genome shotgun (WGS) entry which is preliminary data.</text>
</comment>
<dbReference type="OMA" id="ICERRIR"/>
<name>A0A1Q3A4G7_ZYGRO</name>
<dbReference type="Gene3D" id="1.25.10.10">
    <property type="entry name" value="Leucine-rich Repeat Variant"/>
    <property type="match status" value="1"/>
</dbReference>
<organism evidence="2 3">
    <name type="scientific">Zygosaccharomyces rouxii</name>
    <dbReference type="NCBI Taxonomy" id="4956"/>
    <lineage>
        <taxon>Eukaryota</taxon>
        <taxon>Fungi</taxon>
        <taxon>Dikarya</taxon>
        <taxon>Ascomycota</taxon>
        <taxon>Saccharomycotina</taxon>
        <taxon>Saccharomycetes</taxon>
        <taxon>Saccharomycetales</taxon>
        <taxon>Saccharomycetaceae</taxon>
        <taxon>Zygosaccharomyces</taxon>
    </lineage>
</organism>
<sequence length="543" mass="61895">MDVQSVVKQYRATEDNDLKYMALKEELSPLDVCENLQNYVDQLLIPILMEEANAEIVNLVSLQVFPYAVELCLINDKSGPWFDDIVVNPLIEKMVSARTTIAIQTLKTVSRKICERRIRLGTRPQLIEEFLQKCDDTVLSVEALYYLIQCYYDMHRGVPPPIIDQILKLARSGPQDDTTRLLIRESLSRANLDAILQVKTQLNLQELEFASECWWRFAPIFIDIFHLQLLPSLSNHETRASALRTLLNFQPFYTIKRLDDDTLLGRNNEKLLIQSLQEIDQELSRTAPETPDKNHEQEADSDSDSDPEQTAYLAELPSDEEIEFENEVEGPAEPLPRETNIRNICQEILTKLKANFDSSPLSSTYEPLPSILNKLFKREEEDLLSLSQLQAALETLSQLASVRPTPNLPWSQICQDLVLPRIVLDKTFVQKLKAGNLTQSIDEGATLRASAQSTLQQLLPLIDFKTICIMLEYELKNGIQDKDSGVKQLAAELVHSLLSTHYSEIIGLQWQWYAALLKEEEDPRDLAAQALRTSLREDYPAVG</sequence>
<proteinExistence type="predicted"/>
<evidence type="ECO:0000256" key="1">
    <source>
        <dbReference type="SAM" id="MobiDB-lite"/>
    </source>
</evidence>
<dbReference type="InterPro" id="IPR016024">
    <property type="entry name" value="ARM-type_fold"/>
</dbReference>
<reference evidence="2 3" key="1">
    <citation type="submission" date="2016-08" db="EMBL/GenBank/DDBJ databases">
        <title>Draft genome sequence of allopolyploid Zygosaccharomyces rouxii.</title>
        <authorList>
            <person name="Watanabe J."/>
            <person name="Uehara K."/>
            <person name="Mogi Y."/>
            <person name="Tsukioka Y."/>
        </authorList>
    </citation>
    <scope>NUCLEOTIDE SEQUENCE [LARGE SCALE GENOMIC DNA]</scope>
    <source>
        <strain evidence="2 3">NBRC 110957</strain>
    </source>
</reference>
<dbReference type="Proteomes" id="UP000187013">
    <property type="component" value="Unassembled WGS sequence"/>
</dbReference>
<feature type="region of interest" description="Disordered" evidence="1">
    <location>
        <begin position="285"/>
        <end position="339"/>
    </location>
</feature>
<protein>
    <recommendedName>
        <fullName evidence="4">TATA-binding protein interacting (TIP20) domain-containing protein</fullName>
    </recommendedName>
</protein>
<dbReference type="OrthoDB" id="4034650at2759"/>
<accession>A0A1Q3A4G7</accession>
<dbReference type="EMBL" id="BDGX01000026">
    <property type="protein sequence ID" value="GAV50616.1"/>
    <property type="molecule type" value="Genomic_DNA"/>
</dbReference>